<dbReference type="GO" id="GO:0046982">
    <property type="term" value="F:protein heterodimerization activity"/>
    <property type="evidence" value="ECO:0007669"/>
    <property type="project" value="InterPro"/>
</dbReference>
<dbReference type="SUPFAM" id="SSF47113">
    <property type="entry name" value="Histone-fold"/>
    <property type="match status" value="1"/>
</dbReference>
<evidence type="ECO:0000256" key="1">
    <source>
        <dbReference type="ARBA" id="ARBA00004123"/>
    </source>
</evidence>
<dbReference type="PANTHER" id="PTHR13218">
    <property type="entry name" value="TRANSCRIPTION INITIATION FACTOR TFIID SUBUNIT 11-RELATED"/>
    <property type="match status" value="1"/>
</dbReference>
<evidence type="ECO:0000256" key="2">
    <source>
        <dbReference type="ARBA" id="ARBA00009788"/>
    </source>
</evidence>
<dbReference type="EMBL" id="BPWL01000009">
    <property type="protein sequence ID" value="GJJ14231.1"/>
    <property type="molecule type" value="Genomic_DNA"/>
</dbReference>
<feature type="compositionally biased region" description="Low complexity" evidence="7">
    <location>
        <begin position="109"/>
        <end position="138"/>
    </location>
</feature>
<feature type="region of interest" description="Disordered" evidence="7">
    <location>
        <begin position="210"/>
        <end position="270"/>
    </location>
</feature>
<dbReference type="FunFam" id="1.10.20.10:FF:000061">
    <property type="entry name" value="TFIID subunit"/>
    <property type="match status" value="1"/>
</dbReference>
<dbReference type="Pfam" id="PF04719">
    <property type="entry name" value="TAFII28"/>
    <property type="match status" value="1"/>
</dbReference>
<keyword evidence="3" id="KW-0805">Transcription regulation</keyword>
<name>A0AAV5AMX1_9AGAM</name>
<evidence type="ECO:0000313" key="10">
    <source>
        <dbReference type="Proteomes" id="UP001050691"/>
    </source>
</evidence>
<evidence type="ECO:0000256" key="7">
    <source>
        <dbReference type="SAM" id="MobiDB-lite"/>
    </source>
</evidence>
<organism evidence="9 10">
    <name type="scientific">Clathrus columnatus</name>
    <dbReference type="NCBI Taxonomy" id="1419009"/>
    <lineage>
        <taxon>Eukaryota</taxon>
        <taxon>Fungi</taxon>
        <taxon>Dikarya</taxon>
        <taxon>Basidiomycota</taxon>
        <taxon>Agaricomycotina</taxon>
        <taxon>Agaricomycetes</taxon>
        <taxon>Phallomycetidae</taxon>
        <taxon>Phallales</taxon>
        <taxon>Clathraceae</taxon>
        <taxon>Clathrus</taxon>
    </lineage>
</organism>
<dbReference type="PANTHER" id="PTHR13218:SF8">
    <property type="entry name" value="TRANSCRIPTION INITIATION FACTOR TFIID SUBUNIT 11"/>
    <property type="match status" value="1"/>
</dbReference>
<sequence>MPPTLDPNTKVPIVPPRTYPGAKRGRKPRNNESTATALSTPTSTSGVVGGTIPSAATTSTPGAIPTATTATAYRPPATPMASGSIPTTTSYSYQTPPLKLAPPHVQVGSSAPPSTSTTPNPISYSSTPTPTPTPVSNTTTTTAAATLASITATTAPAIPTTLSYYTTPGTATTSYAHYYSNPSVLPPQYNRPPPVPVSVSATTATAGAAVAALQSQSSTPTTTTAPSSRPTPGTTTTSSSVQLSLPLSSTSHLSTTSYTPTTGGYTYTPSMAPGTTPPTYLPRYSLSGSHTAHPVIALSPAATAAAAAAQSQILRAAGATGAAAPIVATPGIAGAVGAGGTAMDEDEEGEEHELPFMSDDVYGQGLLWQSQSKENLKVLMDHFTPEQFERYEAYRRSAFQKQSVRKVIQQATPYTISQPVAQVVAGFAKVFVGEIIEKARKVQERYNAQDPLSSSDAEPEPLSPEHIREAYRLYQLETGKIGAARMCH</sequence>
<evidence type="ECO:0000256" key="4">
    <source>
        <dbReference type="ARBA" id="ARBA00023163"/>
    </source>
</evidence>
<keyword evidence="5" id="KW-0539">Nucleus</keyword>
<comment type="subcellular location">
    <subcellularLocation>
        <location evidence="1">Nucleus</location>
    </subcellularLocation>
</comment>
<accession>A0AAV5AMX1</accession>
<dbReference type="InterPro" id="IPR045127">
    <property type="entry name" value="TAF11-like"/>
</dbReference>
<evidence type="ECO:0000256" key="5">
    <source>
        <dbReference type="ARBA" id="ARBA00023242"/>
    </source>
</evidence>
<dbReference type="GO" id="GO:0005669">
    <property type="term" value="C:transcription factor TFIID complex"/>
    <property type="evidence" value="ECO:0007669"/>
    <property type="project" value="InterPro"/>
</dbReference>
<feature type="compositionally biased region" description="Low complexity" evidence="7">
    <location>
        <begin position="86"/>
        <end position="97"/>
    </location>
</feature>
<evidence type="ECO:0000256" key="6">
    <source>
        <dbReference type="ARBA" id="ARBA00072882"/>
    </source>
</evidence>
<feature type="domain" description="TAFII28-like protein" evidence="8">
    <location>
        <begin position="378"/>
        <end position="472"/>
    </location>
</feature>
<dbReference type="GO" id="GO:0016251">
    <property type="term" value="F:RNA polymerase II general transcription initiation factor activity"/>
    <property type="evidence" value="ECO:0007669"/>
    <property type="project" value="TreeGrafter"/>
</dbReference>
<comment type="similarity">
    <text evidence="2">Belongs to the TAF11 family.</text>
</comment>
<dbReference type="GO" id="GO:0051123">
    <property type="term" value="P:RNA polymerase II preinitiation complex assembly"/>
    <property type="evidence" value="ECO:0007669"/>
    <property type="project" value="InterPro"/>
</dbReference>
<evidence type="ECO:0000256" key="3">
    <source>
        <dbReference type="ARBA" id="ARBA00023015"/>
    </source>
</evidence>
<reference evidence="9" key="1">
    <citation type="submission" date="2021-10" db="EMBL/GenBank/DDBJ databases">
        <title>De novo Genome Assembly of Clathrus columnatus (Basidiomycota, Fungi) Using Illumina and Nanopore Sequence Data.</title>
        <authorList>
            <person name="Ogiso-Tanaka E."/>
            <person name="Itagaki H."/>
            <person name="Hosoya T."/>
            <person name="Hosaka K."/>
        </authorList>
    </citation>
    <scope>NUCLEOTIDE SEQUENCE</scope>
    <source>
        <strain evidence="9">MO-923</strain>
    </source>
</reference>
<protein>
    <recommendedName>
        <fullName evidence="6">Transcription initiation factor TFIID subunit 11</fullName>
    </recommendedName>
</protein>
<evidence type="ECO:0000313" key="9">
    <source>
        <dbReference type="EMBL" id="GJJ14231.1"/>
    </source>
</evidence>
<feature type="compositionally biased region" description="Low complexity" evidence="7">
    <location>
        <begin position="33"/>
        <end position="75"/>
    </location>
</feature>
<proteinExistence type="inferred from homology"/>
<keyword evidence="10" id="KW-1185">Reference proteome</keyword>
<feature type="region of interest" description="Disordered" evidence="7">
    <location>
        <begin position="1"/>
        <end position="138"/>
    </location>
</feature>
<dbReference type="AlphaFoldDB" id="A0AAV5AMX1"/>
<dbReference type="InterPro" id="IPR009072">
    <property type="entry name" value="Histone-fold"/>
</dbReference>
<dbReference type="Gene3D" id="1.10.20.10">
    <property type="entry name" value="Histone, subunit A"/>
    <property type="match status" value="1"/>
</dbReference>
<keyword evidence="4" id="KW-0804">Transcription</keyword>
<dbReference type="InterPro" id="IPR006809">
    <property type="entry name" value="TAFII28_dom"/>
</dbReference>
<gene>
    <name evidence="9" type="ORF">Clacol_008494</name>
</gene>
<dbReference type="Proteomes" id="UP001050691">
    <property type="component" value="Unassembled WGS sequence"/>
</dbReference>
<comment type="caution">
    <text evidence="9">The sequence shown here is derived from an EMBL/GenBank/DDBJ whole genome shotgun (WGS) entry which is preliminary data.</text>
</comment>
<dbReference type="CDD" id="cd08048">
    <property type="entry name" value="HFD_TAF11"/>
    <property type="match status" value="1"/>
</dbReference>
<evidence type="ECO:0000259" key="8">
    <source>
        <dbReference type="Pfam" id="PF04719"/>
    </source>
</evidence>